<reference evidence="1 2" key="1">
    <citation type="submission" date="2019-05" db="EMBL/GenBank/DDBJ databases">
        <authorList>
            <consortium name="Pathogen Informatics"/>
        </authorList>
    </citation>
    <scope>NUCLEOTIDE SEQUENCE [LARGE SCALE GENOMIC DNA]</scope>
    <source>
        <strain evidence="1 2">NCTC11429</strain>
    </source>
</reference>
<dbReference type="STRING" id="1123265.GCA_000686625_01208"/>
<organism evidence="1 2">
    <name type="scientific">Sphingobacterium thalpophilum</name>
    <dbReference type="NCBI Taxonomy" id="259"/>
    <lineage>
        <taxon>Bacteria</taxon>
        <taxon>Pseudomonadati</taxon>
        <taxon>Bacteroidota</taxon>
        <taxon>Sphingobacteriia</taxon>
        <taxon>Sphingobacteriales</taxon>
        <taxon>Sphingobacteriaceae</taxon>
        <taxon>Sphingobacterium</taxon>
    </lineage>
</organism>
<dbReference type="PROSITE" id="PS51257">
    <property type="entry name" value="PROKAR_LIPOPROTEIN"/>
    <property type="match status" value="1"/>
</dbReference>
<dbReference type="RefSeq" id="WP_028068777.1">
    <property type="nucleotide sequence ID" value="NZ_CP141191.1"/>
</dbReference>
<name>A0A4U9VX43_9SPHI</name>
<protein>
    <recommendedName>
        <fullName evidence="3">Lipoprotein</fullName>
    </recommendedName>
</protein>
<dbReference type="GeneID" id="78464314"/>
<evidence type="ECO:0000313" key="2">
    <source>
        <dbReference type="Proteomes" id="UP000308196"/>
    </source>
</evidence>
<dbReference type="EMBL" id="LR590484">
    <property type="protein sequence ID" value="VTR48224.1"/>
    <property type="molecule type" value="Genomic_DNA"/>
</dbReference>
<dbReference type="KEGG" id="stha:NCTC11429_03656"/>
<proteinExistence type="predicted"/>
<sequence length="217" mass="24631">MKIYFISFFAVFISLGSCKQKSKQQSEKSNNTDTSQVSGVTDSLVSVDFNMDRIPVSAQDIGIFPYLSTPSGYRYADEKQKTLEEKYFFYNDSLVRKVSGQYFHATIFSQGDAFEDTYLVGEYKKAIANLGGIEIYSGGLPSRADELIKKENPAYVSDMYDPRPYKYKQFLIRTPKENIWIELCHGLNADQVDLTVVKETATNENEISKKHPDKAKG</sequence>
<accession>A0A4U9VX43</accession>
<evidence type="ECO:0000313" key="1">
    <source>
        <dbReference type="EMBL" id="VTR48224.1"/>
    </source>
</evidence>
<gene>
    <name evidence="1" type="ORF">NCTC11429_03656</name>
</gene>
<dbReference type="AlphaFoldDB" id="A0A4U9VX43"/>
<evidence type="ECO:0008006" key="3">
    <source>
        <dbReference type="Google" id="ProtNLM"/>
    </source>
</evidence>
<dbReference type="Proteomes" id="UP000308196">
    <property type="component" value="Chromosome"/>
</dbReference>